<feature type="compositionally biased region" description="Low complexity" evidence="1">
    <location>
        <begin position="142"/>
        <end position="169"/>
    </location>
</feature>
<accession>A0A9P5PYP0</accession>
<feature type="compositionally biased region" description="Polar residues" evidence="1">
    <location>
        <begin position="116"/>
        <end position="128"/>
    </location>
</feature>
<name>A0A9P5PYP0_9AGAR</name>
<dbReference type="AlphaFoldDB" id="A0A9P5PYP0"/>
<feature type="compositionally biased region" description="Low complexity" evidence="1">
    <location>
        <begin position="194"/>
        <end position="206"/>
    </location>
</feature>
<protein>
    <submittedName>
        <fullName evidence="2">Uncharacterized protein</fullName>
    </submittedName>
</protein>
<keyword evidence="3" id="KW-1185">Reference proteome</keyword>
<sequence>METSQRDPLHTRPTHKRNSHSSGSSSRLALSKPHSNTTTSTKTSSRLMSSVRRSLFASSPGHKKQLATTQTAGMYSTTAERAVQHPPRFKRPDPSSSPPSIEQIAMGLHISRTPHLRSSSAPNYPFTQRTHPPTPLPPPPSRSALKKPSSSAPSIDPPSNSSTTVTSSNFPYTPRSNRSLFSFKSRVSRLLPGSQYSSPSPQTSTSDFVPPKKAVRFSTSTLNLDEEK</sequence>
<feature type="region of interest" description="Disordered" evidence="1">
    <location>
        <begin position="1"/>
        <end position="178"/>
    </location>
</feature>
<organism evidence="2 3">
    <name type="scientific">Rhodocollybia butyracea</name>
    <dbReference type="NCBI Taxonomy" id="206335"/>
    <lineage>
        <taxon>Eukaryota</taxon>
        <taxon>Fungi</taxon>
        <taxon>Dikarya</taxon>
        <taxon>Basidiomycota</taxon>
        <taxon>Agaricomycotina</taxon>
        <taxon>Agaricomycetes</taxon>
        <taxon>Agaricomycetidae</taxon>
        <taxon>Agaricales</taxon>
        <taxon>Marasmiineae</taxon>
        <taxon>Omphalotaceae</taxon>
        <taxon>Rhodocollybia</taxon>
    </lineage>
</organism>
<feature type="compositionally biased region" description="Pro residues" evidence="1">
    <location>
        <begin position="132"/>
        <end position="141"/>
    </location>
</feature>
<reference evidence="2" key="1">
    <citation type="submission" date="2020-11" db="EMBL/GenBank/DDBJ databases">
        <authorList>
            <consortium name="DOE Joint Genome Institute"/>
            <person name="Ahrendt S."/>
            <person name="Riley R."/>
            <person name="Andreopoulos W."/>
            <person name="Labutti K."/>
            <person name="Pangilinan J."/>
            <person name="Ruiz-Duenas F.J."/>
            <person name="Barrasa J.M."/>
            <person name="Sanchez-Garcia M."/>
            <person name="Camarero S."/>
            <person name="Miyauchi S."/>
            <person name="Serrano A."/>
            <person name="Linde D."/>
            <person name="Babiker R."/>
            <person name="Drula E."/>
            <person name="Ayuso-Fernandez I."/>
            <person name="Pacheco R."/>
            <person name="Padilla G."/>
            <person name="Ferreira P."/>
            <person name="Barriuso J."/>
            <person name="Kellner H."/>
            <person name="Castanera R."/>
            <person name="Alfaro M."/>
            <person name="Ramirez L."/>
            <person name="Pisabarro A.G."/>
            <person name="Kuo A."/>
            <person name="Tritt A."/>
            <person name="Lipzen A."/>
            <person name="He G."/>
            <person name="Yan M."/>
            <person name="Ng V."/>
            <person name="Cullen D."/>
            <person name="Martin F."/>
            <person name="Rosso M.-N."/>
            <person name="Henrissat B."/>
            <person name="Hibbett D."/>
            <person name="Martinez A.T."/>
            <person name="Grigoriev I.V."/>
        </authorList>
    </citation>
    <scope>NUCLEOTIDE SEQUENCE</scope>
    <source>
        <strain evidence="2">AH 40177</strain>
    </source>
</reference>
<evidence type="ECO:0000256" key="1">
    <source>
        <dbReference type="SAM" id="MobiDB-lite"/>
    </source>
</evidence>
<evidence type="ECO:0000313" key="2">
    <source>
        <dbReference type="EMBL" id="KAF9071527.1"/>
    </source>
</evidence>
<proteinExistence type="predicted"/>
<evidence type="ECO:0000313" key="3">
    <source>
        <dbReference type="Proteomes" id="UP000772434"/>
    </source>
</evidence>
<dbReference type="Proteomes" id="UP000772434">
    <property type="component" value="Unassembled WGS sequence"/>
</dbReference>
<gene>
    <name evidence="2" type="ORF">BDP27DRAFT_509630</name>
</gene>
<dbReference type="EMBL" id="JADNRY010000031">
    <property type="protein sequence ID" value="KAF9071527.1"/>
    <property type="molecule type" value="Genomic_DNA"/>
</dbReference>
<feature type="region of interest" description="Disordered" evidence="1">
    <location>
        <begin position="191"/>
        <end position="214"/>
    </location>
</feature>
<feature type="compositionally biased region" description="Low complexity" evidence="1">
    <location>
        <begin position="35"/>
        <end position="55"/>
    </location>
</feature>
<dbReference type="OrthoDB" id="3265692at2759"/>
<comment type="caution">
    <text evidence="2">The sequence shown here is derived from an EMBL/GenBank/DDBJ whole genome shotgun (WGS) entry which is preliminary data.</text>
</comment>
<feature type="compositionally biased region" description="Polar residues" evidence="1">
    <location>
        <begin position="66"/>
        <end position="79"/>
    </location>
</feature>
<feature type="compositionally biased region" description="Basic and acidic residues" evidence="1">
    <location>
        <begin position="1"/>
        <end position="10"/>
    </location>
</feature>